<dbReference type="InterPro" id="IPR014710">
    <property type="entry name" value="RmlC-like_jellyroll"/>
</dbReference>
<feature type="domain" description="Methyl-accepting transducer" evidence="4">
    <location>
        <begin position="130"/>
        <end position="228"/>
    </location>
</feature>
<dbReference type="PANTHER" id="PTHR23011">
    <property type="entry name" value="CYCLIC NUCLEOTIDE-BINDING DOMAIN CONTAINING PROTEIN"/>
    <property type="match status" value="1"/>
</dbReference>
<dbReference type="GO" id="GO:0016020">
    <property type="term" value="C:membrane"/>
    <property type="evidence" value="ECO:0007669"/>
    <property type="project" value="InterPro"/>
</dbReference>
<evidence type="ECO:0000259" key="4">
    <source>
        <dbReference type="PROSITE" id="PS50111"/>
    </source>
</evidence>
<evidence type="ECO:0000256" key="2">
    <source>
        <dbReference type="SAM" id="Coils"/>
    </source>
</evidence>
<keyword evidence="2" id="KW-0175">Coiled coil</keyword>
<feature type="coiled-coil region" evidence="2">
    <location>
        <begin position="130"/>
        <end position="164"/>
    </location>
</feature>
<protein>
    <submittedName>
        <fullName evidence="5">Methyl-accepting chemotaxis protein</fullName>
    </submittedName>
</protein>
<dbReference type="Pfam" id="PF00015">
    <property type="entry name" value="MCPsignal"/>
    <property type="match status" value="1"/>
</dbReference>
<dbReference type="PROSITE" id="PS50042">
    <property type="entry name" value="CNMP_BINDING_3"/>
    <property type="match status" value="1"/>
</dbReference>
<keyword evidence="1" id="KW-0807">Transducer</keyword>
<dbReference type="InterPro" id="IPR004089">
    <property type="entry name" value="MCPsignal_dom"/>
</dbReference>
<dbReference type="EMBL" id="QOQW01000001">
    <property type="protein sequence ID" value="RCK81775.1"/>
    <property type="molecule type" value="Genomic_DNA"/>
</dbReference>
<dbReference type="Gene3D" id="2.60.120.10">
    <property type="entry name" value="Jelly Rolls"/>
    <property type="match status" value="1"/>
</dbReference>
<evidence type="ECO:0000313" key="5">
    <source>
        <dbReference type="EMBL" id="RCK81775.1"/>
    </source>
</evidence>
<dbReference type="InterPro" id="IPR000595">
    <property type="entry name" value="cNMP-bd_dom"/>
</dbReference>
<dbReference type="SMART" id="SM00100">
    <property type="entry name" value="cNMP"/>
    <property type="match status" value="1"/>
</dbReference>
<proteinExistence type="predicted"/>
<dbReference type="SUPFAM" id="SSF58104">
    <property type="entry name" value="Methyl-accepting chemotaxis protein (MCP) signaling domain"/>
    <property type="match status" value="1"/>
</dbReference>
<dbReference type="PROSITE" id="PS50111">
    <property type="entry name" value="CHEMOTAXIS_TRANSDUC_2"/>
    <property type="match status" value="1"/>
</dbReference>
<dbReference type="Pfam" id="PF00027">
    <property type="entry name" value="cNMP_binding"/>
    <property type="match status" value="1"/>
</dbReference>
<organism evidence="5 6">
    <name type="scientific">Candidatus Ozemobacter sibiricus</name>
    <dbReference type="NCBI Taxonomy" id="2268124"/>
    <lineage>
        <taxon>Bacteria</taxon>
        <taxon>Candidatus Ozemobacteria</taxon>
        <taxon>Candidatus Ozemobacterales</taxon>
        <taxon>Candidatus Ozemobacteraceae</taxon>
        <taxon>Candidatus Ozemobacter</taxon>
    </lineage>
</organism>
<dbReference type="InterPro" id="IPR018490">
    <property type="entry name" value="cNMP-bd_dom_sf"/>
</dbReference>
<gene>
    <name evidence="5" type="ORF">OZSIB_0909</name>
</gene>
<dbReference type="SUPFAM" id="SSF51206">
    <property type="entry name" value="cAMP-binding domain-like"/>
    <property type="match status" value="1"/>
</dbReference>
<name>A0A367ZUF2_9BACT</name>
<feature type="domain" description="Cyclic nucleotide-binding" evidence="3">
    <location>
        <begin position="16"/>
        <end position="136"/>
    </location>
</feature>
<dbReference type="PANTHER" id="PTHR23011:SF28">
    <property type="entry name" value="CYCLIC NUCLEOTIDE-BINDING DOMAIN CONTAINING PROTEIN"/>
    <property type="match status" value="1"/>
</dbReference>
<evidence type="ECO:0000256" key="1">
    <source>
        <dbReference type="PROSITE-ProRule" id="PRU00284"/>
    </source>
</evidence>
<comment type="caution">
    <text evidence="5">The sequence shown here is derived from an EMBL/GenBank/DDBJ whole genome shotgun (WGS) entry which is preliminary data.</text>
</comment>
<dbReference type="AlphaFoldDB" id="A0A367ZUF2"/>
<accession>A0A367ZUF2</accession>
<dbReference type="Gene3D" id="6.10.250.3200">
    <property type="match status" value="1"/>
</dbReference>
<dbReference type="CDD" id="cd00038">
    <property type="entry name" value="CAP_ED"/>
    <property type="match status" value="1"/>
</dbReference>
<evidence type="ECO:0000313" key="6">
    <source>
        <dbReference type="Proteomes" id="UP000252355"/>
    </source>
</evidence>
<reference evidence="5 6" key="1">
    <citation type="submission" date="2018-05" db="EMBL/GenBank/DDBJ databases">
        <title>A metagenomic window into the 2 km-deep terrestrial subsurface aquifer revealed taxonomically and functionally diverse microbial community comprising novel uncultured bacterial lineages.</title>
        <authorList>
            <person name="Kadnikov V.V."/>
            <person name="Mardanov A.V."/>
            <person name="Beletsky A.V."/>
            <person name="Banks D."/>
            <person name="Pimenov N.V."/>
            <person name="Frank Y.A."/>
            <person name="Karnachuk O.V."/>
            <person name="Ravin N.V."/>
        </authorList>
    </citation>
    <scope>NUCLEOTIDE SEQUENCE [LARGE SCALE GENOMIC DNA]</scope>
    <source>
        <strain evidence="5">BY5</strain>
    </source>
</reference>
<sequence length="228" mass="24614">MSSELEKIQFLSKVSLFTSLSEKALLDLSAITVEQAVPAKTVVFKEGDPGDALYIIKSGKVNILKRTSSGTDSVLATLGKEMVIGDMAVIDDMPRSASVVTVQDTVFLVITKNDFKALLSSTPEIAFQILKMMTERLRKTNVSLKELEASAKQMEEVIRVISKIARKSNLLSLNASIEAARVGAAGAAFSVVAAEMKKLAEDSAMEAKKIDELLKALQSKTKALAMMK</sequence>
<evidence type="ECO:0000259" key="3">
    <source>
        <dbReference type="PROSITE" id="PS50042"/>
    </source>
</evidence>
<dbReference type="Proteomes" id="UP000252355">
    <property type="component" value="Unassembled WGS sequence"/>
</dbReference>
<dbReference type="GO" id="GO:0007165">
    <property type="term" value="P:signal transduction"/>
    <property type="evidence" value="ECO:0007669"/>
    <property type="project" value="UniProtKB-KW"/>
</dbReference>